<dbReference type="PANTHER" id="PTHR33606">
    <property type="entry name" value="PROTEIN YCII"/>
    <property type="match status" value="1"/>
</dbReference>
<protein>
    <submittedName>
        <fullName evidence="3">YciI family protein</fullName>
    </submittedName>
</protein>
<reference evidence="3 4" key="1">
    <citation type="submission" date="2019-11" db="EMBL/GenBank/DDBJ databases">
        <title>Novel species isolated from a subtropical stream in China.</title>
        <authorList>
            <person name="Lu H."/>
        </authorList>
    </citation>
    <scope>NUCLEOTIDE SEQUENCE [LARGE SCALE GENOMIC DNA]</scope>
    <source>
        <strain evidence="3 4">FT92W</strain>
    </source>
</reference>
<dbReference type="EMBL" id="WKJJ01000001">
    <property type="protein sequence ID" value="MRV70465.1"/>
    <property type="molecule type" value="Genomic_DNA"/>
</dbReference>
<evidence type="ECO:0000256" key="1">
    <source>
        <dbReference type="ARBA" id="ARBA00007689"/>
    </source>
</evidence>
<dbReference type="InterPro" id="IPR005545">
    <property type="entry name" value="YCII"/>
</dbReference>
<sequence>MYFVIFGTDKPHLLPLREQVRPSHRLYLRQPGHRVTVRLAGPTHAPDGGAMNGTLLLVEAATLQDVEDFVRADPYSIAGLFQSVDIRPWTCGLGAFPGAIQDE</sequence>
<dbReference type="RefSeq" id="WP_154370937.1">
    <property type="nucleotide sequence ID" value="NZ_WKJJ01000001.1"/>
</dbReference>
<evidence type="ECO:0000259" key="2">
    <source>
        <dbReference type="Pfam" id="PF03795"/>
    </source>
</evidence>
<dbReference type="InterPro" id="IPR011008">
    <property type="entry name" value="Dimeric_a/b-barrel"/>
</dbReference>
<dbReference type="InterPro" id="IPR051807">
    <property type="entry name" value="Sec-metab_biosynth-assoc"/>
</dbReference>
<keyword evidence="4" id="KW-1185">Reference proteome</keyword>
<dbReference type="Proteomes" id="UP000446768">
    <property type="component" value="Unassembled WGS sequence"/>
</dbReference>
<feature type="domain" description="YCII-related" evidence="2">
    <location>
        <begin position="1"/>
        <end position="90"/>
    </location>
</feature>
<evidence type="ECO:0000313" key="4">
    <source>
        <dbReference type="Proteomes" id="UP000446768"/>
    </source>
</evidence>
<dbReference type="PANTHER" id="PTHR33606:SF3">
    <property type="entry name" value="PROTEIN YCII"/>
    <property type="match status" value="1"/>
</dbReference>
<dbReference type="AlphaFoldDB" id="A0A7X2IIJ7"/>
<dbReference type="SUPFAM" id="SSF54909">
    <property type="entry name" value="Dimeric alpha+beta barrel"/>
    <property type="match status" value="1"/>
</dbReference>
<organism evidence="3 4">
    <name type="scientific">Pseudoduganella rivuli</name>
    <dbReference type="NCBI Taxonomy" id="2666085"/>
    <lineage>
        <taxon>Bacteria</taxon>
        <taxon>Pseudomonadati</taxon>
        <taxon>Pseudomonadota</taxon>
        <taxon>Betaproteobacteria</taxon>
        <taxon>Burkholderiales</taxon>
        <taxon>Oxalobacteraceae</taxon>
        <taxon>Telluria group</taxon>
        <taxon>Pseudoduganella</taxon>
    </lineage>
</organism>
<accession>A0A7X2IIJ7</accession>
<proteinExistence type="inferred from homology"/>
<comment type="similarity">
    <text evidence="1">Belongs to the YciI family.</text>
</comment>
<gene>
    <name evidence="3" type="ORF">GJ700_01845</name>
</gene>
<name>A0A7X2IIJ7_9BURK</name>
<comment type="caution">
    <text evidence="3">The sequence shown here is derived from an EMBL/GenBank/DDBJ whole genome shotgun (WGS) entry which is preliminary data.</text>
</comment>
<dbReference type="Pfam" id="PF03795">
    <property type="entry name" value="YCII"/>
    <property type="match status" value="1"/>
</dbReference>
<evidence type="ECO:0000313" key="3">
    <source>
        <dbReference type="EMBL" id="MRV70465.1"/>
    </source>
</evidence>
<dbReference type="Gene3D" id="3.30.70.1060">
    <property type="entry name" value="Dimeric alpha+beta barrel"/>
    <property type="match status" value="1"/>
</dbReference>